<evidence type="ECO:0000313" key="5">
    <source>
        <dbReference type="Proteomes" id="UP000593766"/>
    </source>
</evidence>
<dbReference type="KEGG" id="tcs:IMZ38_05235"/>
<evidence type="ECO:0000256" key="1">
    <source>
        <dbReference type="ARBA" id="ARBA00022801"/>
    </source>
</evidence>
<gene>
    <name evidence="4" type="ORF">IMZ38_05235</name>
</gene>
<dbReference type="InterPro" id="IPR000387">
    <property type="entry name" value="Tyr_Pase_dom"/>
</dbReference>
<sequence length="301" mass="34603">MFKWIIQDKLAQAPMPSLSELAYIRRVFDAVIVLTMPHEQPLSERYVDMLESHGFQVLHVPTPDYHPLELFDLLRTSIFIDENLRESRRVLVHCMGGIGRSGLVTTAYLIYKGYDLYSALKHVRTTVPGAVENKGQALMLENYYNLVNSFGQELLRNYGKIIFALNDPQAVLHASKTTQFTIELLNNLSMENTLSRGLLTQSLLHFHDQKIQSKLKELFKDLEFSSSAERLLSFTHTLDIFQDGRVVLTIYDSSQSKVDLTVLCKWDCEKIVEISATKKNIIEEIMGKEVYISWANYLDYV</sequence>
<dbReference type="GeneID" id="59454799"/>
<dbReference type="Gene3D" id="3.90.190.10">
    <property type="entry name" value="Protein tyrosine phosphatase superfamily"/>
    <property type="match status" value="1"/>
</dbReference>
<dbReference type="EMBL" id="CP063144">
    <property type="protein sequence ID" value="QOR94044.1"/>
    <property type="molecule type" value="Genomic_DNA"/>
</dbReference>
<dbReference type="FunFam" id="3.90.190.10:FF:000157">
    <property type="entry name" value="Protein-tyrosine phosphatase"/>
    <property type="match status" value="1"/>
</dbReference>
<dbReference type="RefSeq" id="WP_193435849.1">
    <property type="nucleotide sequence ID" value="NZ_CP063144.1"/>
</dbReference>
<name>A0A7M1UTD0_9CREN</name>
<keyword evidence="1" id="KW-0378">Hydrolase</keyword>
<keyword evidence="5" id="KW-1185">Reference proteome</keyword>
<evidence type="ECO:0000256" key="2">
    <source>
        <dbReference type="ARBA" id="ARBA00022912"/>
    </source>
</evidence>
<dbReference type="PROSITE" id="PS00383">
    <property type="entry name" value="TYR_PHOSPHATASE_1"/>
    <property type="match status" value="1"/>
</dbReference>
<keyword evidence="2" id="KW-0904">Protein phosphatase</keyword>
<dbReference type="SUPFAM" id="SSF52799">
    <property type="entry name" value="(Phosphotyrosine protein) phosphatases II"/>
    <property type="match status" value="1"/>
</dbReference>
<dbReference type="InterPro" id="IPR050561">
    <property type="entry name" value="PTP"/>
</dbReference>
<dbReference type="PROSITE" id="PS50056">
    <property type="entry name" value="TYR_PHOSPHATASE_2"/>
    <property type="match status" value="1"/>
</dbReference>
<dbReference type="InterPro" id="IPR003595">
    <property type="entry name" value="Tyr_Pase_cat"/>
</dbReference>
<organism evidence="4 5">
    <name type="scientific">Thermosphaera chiliense</name>
    <dbReference type="NCBI Taxonomy" id="3402707"/>
    <lineage>
        <taxon>Archaea</taxon>
        <taxon>Thermoproteota</taxon>
        <taxon>Thermoprotei</taxon>
        <taxon>Desulfurococcales</taxon>
        <taxon>Desulfurococcaceae</taxon>
        <taxon>Thermosphaera</taxon>
    </lineage>
</organism>
<dbReference type="InterPro" id="IPR029021">
    <property type="entry name" value="Prot-tyrosine_phosphatase-like"/>
</dbReference>
<dbReference type="InterPro" id="IPR016130">
    <property type="entry name" value="Tyr_Pase_AS"/>
</dbReference>
<dbReference type="InterPro" id="IPR020422">
    <property type="entry name" value="TYR_PHOSPHATASE_DUAL_dom"/>
</dbReference>
<dbReference type="PANTHER" id="PTHR23339">
    <property type="entry name" value="TYROSINE SPECIFIC PROTEIN PHOSPHATASE AND DUAL SPECIFICITY PROTEIN PHOSPHATASE"/>
    <property type="match status" value="1"/>
</dbReference>
<dbReference type="SMART" id="SM00195">
    <property type="entry name" value="DSPc"/>
    <property type="match status" value="1"/>
</dbReference>
<dbReference type="Pfam" id="PF00782">
    <property type="entry name" value="DSPc"/>
    <property type="match status" value="1"/>
</dbReference>
<dbReference type="SMART" id="SM00404">
    <property type="entry name" value="PTPc_motif"/>
    <property type="match status" value="1"/>
</dbReference>
<feature type="domain" description="Tyrosine specific protein phosphatases" evidence="3">
    <location>
        <begin position="68"/>
        <end position="138"/>
    </location>
</feature>
<dbReference type="OrthoDB" id="117569at2157"/>
<proteinExistence type="predicted"/>
<evidence type="ECO:0000259" key="3">
    <source>
        <dbReference type="PROSITE" id="PS50056"/>
    </source>
</evidence>
<dbReference type="GO" id="GO:0004721">
    <property type="term" value="F:phosphoprotein phosphatase activity"/>
    <property type="evidence" value="ECO:0007669"/>
    <property type="project" value="UniProtKB-KW"/>
</dbReference>
<dbReference type="AlphaFoldDB" id="A0A7M1UTD0"/>
<evidence type="ECO:0000313" key="4">
    <source>
        <dbReference type="EMBL" id="QOR94044.1"/>
    </source>
</evidence>
<dbReference type="Proteomes" id="UP000593766">
    <property type="component" value="Chromosome"/>
</dbReference>
<dbReference type="InterPro" id="IPR000340">
    <property type="entry name" value="Dual-sp_phosphatase_cat-dom"/>
</dbReference>
<protein>
    <submittedName>
        <fullName evidence="4">Dual specificity protein phosphatase family protein</fullName>
    </submittedName>
</protein>
<reference evidence="4 5" key="1">
    <citation type="submission" date="2020-10" db="EMBL/GenBank/DDBJ databases">
        <title>Complete genome sequence of Thermosphaera aggregans strain 3507.</title>
        <authorList>
            <person name="Zayulina K.S."/>
            <person name="Elcheninov A.G."/>
            <person name="Toshchakov S.V."/>
            <person name="Kublanov I.V."/>
            <person name="Kochetkova T.V."/>
        </authorList>
    </citation>
    <scope>NUCLEOTIDE SEQUENCE [LARGE SCALE GENOMIC DNA]</scope>
    <source>
        <strain evidence="4 5">3507</strain>
    </source>
</reference>
<accession>A0A7M1UTD0</accession>